<feature type="compositionally biased region" description="Pro residues" evidence="1">
    <location>
        <begin position="149"/>
        <end position="160"/>
    </location>
</feature>
<feature type="compositionally biased region" description="Polar residues" evidence="1">
    <location>
        <begin position="47"/>
        <end position="57"/>
    </location>
</feature>
<protein>
    <submittedName>
        <fullName evidence="2">Uncharacterized protein</fullName>
    </submittedName>
</protein>
<keyword evidence="3" id="KW-1185">Reference proteome</keyword>
<gene>
    <name evidence="2" type="ORF">LTR36_010713</name>
</gene>
<evidence type="ECO:0000313" key="2">
    <source>
        <dbReference type="EMBL" id="KAK4547993.1"/>
    </source>
</evidence>
<feature type="region of interest" description="Disordered" evidence="1">
    <location>
        <begin position="139"/>
        <end position="160"/>
    </location>
</feature>
<reference evidence="2 3" key="1">
    <citation type="submission" date="2021-11" db="EMBL/GenBank/DDBJ databases">
        <title>Black yeast isolated from Biological Soil Crust.</title>
        <authorList>
            <person name="Kurbessoian T."/>
        </authorList>
    </citation>
    <scope>NUCLEOTIDE SEQUENCE [LARGE SCALE GENOMIC DNA]</scope>
    <source>
        <strain evidence="2 3">CCFEE 5522</strain>
    </source>
</reference>
<dbReference type="AlphaFoldDB" id="A0AAV9JR62"/>
<dbReference type="Proteomes" id="UP001324427">
    <property type="component" value="Unassembled WGS sequence"/>
</dbReference>
<accession>A0AAV9JR62</accession>
<evidence type="ECO:0000313" key="3">
    <source>
        <dbReference type="Proteomes" id="UP001324427"/>
    </source>
</evidence>
<feature type="region of interest" description="Disordered" evidence="1">
    <location>
        <begin position="1"/>
        <end position="66"/>
    </location>
</feature>
<evidence type="ECO:0000256" key="1">
    <source>
        <dbReference type="SAM" id="MobiDB-lite"/>
    </source>
</evidence>
<sequence>MPPPSATSPHSWLFTETEAGPAPANAPRHQNSSVAIGTAAADRSTPSRDSNNTSDPTAAQDLRRRDSFEFVMNMAKAPPSGETITYPATAAKVGQKADASRAAGAPEGAGRQVRTAASTRALTHSAGAESIGLRDLPWHPLSQHSIQGPTPPPLARLPRR</sequence>
<organism evidence="2 3">
    <name type="scientific">Oleoguttula mirabilis</name>
    <dbReference type="NCBI Taxonomy" id="1507867"/>
    <lineage>
        <taxon>Eukaryota</taxon>
        <taxon>Fungi</taxon>
        <taxon>Dikarya</taxon>
        <taxon>Ascomycota</taxon>
        <taxon>Pezizomycotina</taxon>
        <taxon>Dothideomycetes</taxon>
        <taxon>Dothideomycetidae</taxon>
        <taxon>Mycosphaerellales</taxon>
        <taxon>Teratosphaeriaceae</taxon>
        <taxon>Oleoguttula</taxon>
    </lineage>
</organism>
<dbReference type="EMBL" id="JAVFHQ010000009">
    <property type="protein sequence ID" value="KAK4547993.1"/>
    <property type="molecule type" value="Genomic_DNA"/>
</dbReference>
<proteinExistence type="predicted"/>
<comment type="caution">
    <text evidence="2">The sequence shown here is derived from an EMBL/GenBank/DDBJ whole genome shotgun (WGS) entry which is preliminary data.</text>
</comment>
<name>A0AAV9JR62_9PEZI</name>